<dbReference type="Proteomes" id="UP000016927">
    <property type="component" value="Unassembled WGS sequence"/>
</dbReference>
<organism evidence="2 3">
    <name type="scientific">Nosema bombycis (strain CQ1 / CVCC 102059)</name>
    <name type="common">Microsporidian parasite</name>
    <name type="synonym">Pebrine of silkworm</name>
    <dbReference type="NCBI Taxonomy" id="578461"/>
    <lineage>
        <taxon>Eukaryota</taxon>
        <taxon>Fungi</taxon>
        <taxon>Fungi incertae sedis</taxon>
        <taxon>Microsporidia</taxon>
        <taxon>Nosematidae</taxon>
        <taxon>Nosema</taxon>
    </lineage>
</organism>
<reference evidence="2 3" key="1">
    <citation type="journal article" date="2013" name="BMC Genomics">
        <title>Comparative genomics of parasitic silkworm microsporidia reveal an association between genome expansion and host adaptation.</title>
        <authorList>
            <person name="Pan G."/>
            <person name="Xu J."/>
            <person name="Li T."/>
            <person name="Xia Q."/>
            <person name="Liu S.L."/>
            <person name="Zhang G."/>
            <person name="Li S."/>
            <person name="Li C."/>
            <person name="Liu H."/>
            <person name="Yang L."/>
            <person name="Liu T."/>
            <person name="Zhang X."/>
            <person name="Wu Z."/>
            <person name="Fan W."/>
            <person name="Dang X."/>
            <person name="Xiang H."/>
            <person name="Tao M."/>
            <person name="Li Y."/>
            <person name="Hu J."/>
            <person name="Li Z."/>
            <person name="Lin L."/>
            <person name="Luo J."/>
            <person name="Geng L."/>
            <person name="Wang L."/>
            <person name="Long M."/>
            <person name="Wan Y."/>
            <person name="He N."/>
            <person name="Zhang Z."/>
            <person name="Lu C."/>
            <person name="Keeling P.J."/>
            <person name="Wang J."/>
            <person name="Xiang Z."/>
            <person name="Zhou Z."/>
        </authorList>
    </citation>
    <scope>NUCLEOTIDE SEQUENCE [LARGE SCALE GENOMIC DNA]</scope>
    <source>
        <strain evidence="3">CQ1 / CVCC 102059</strain>
    </source>
</reference>
<accession>R0KWR7</accession>
<evidence type="ECO:0000313" key="2">
    <source>
        <dbReference type="EMBL" id="EOB15326.1"/>
    </source>
</evidence>
<feature type="transmembrane region" description="Helical" evidence="1">
    <location>
        <begin position="20"/>
        <end position="41"/>
    </location>
</feature>
<keyword evidence="1" id="KW-1133">Transmembrane helix</keyword>
<keyword evidence="1" id="KW-0472">Membrane</keyword>
<dbReference type="AlphaFoldDB" id="R0KWR7"/>
<name>R0KWR7_NOSB1</name>
<dbReference type="VEuPathDB" id="MicrosporidiaDB:NBO_6g0077"/>
<dbReference type="EMBL" id="KB908914">
    <property type="protein sequence ID" value="EOB15326.1"/>
    <property type="molecule type" value="Genomic_DNA"/>
</dbReference>
<proteinExistence type="predicted"/>
<keyword evidence="1" id="KW-0812">Transmembrane</keyword>
<evidence type="ECO:0000256" key="1">
    <source>
        <dbReference type="SAM" id="Phobius"/>
    </source>
</evidence>
<gene>
    <name evidence="2" type="ORF">NBO_6g0077</name>
</gene>
<protein>
    <submittedName>
        <fullName evidence="2">Uncharacterized protein</fullName>
    </submittedName>
</protein>
<evidence type="ECO:0000313" key="3">
    <source>
        <dbReference type="Proteomes" id="UP000016927"/>
    </source>
</evidence>
<keyword evidence="3" id="KW-1185">Reference proteome</keyword>
<dbReference type="HOGENOM" id="CLU_2904755_0_0_1"/>
<sequence length="62" mass="7365">MSVTVKIRQLTPLFMIIKDVKFLCNLFLLIGLTFLCIYLYASMFIHPPFPYYPHTLYPHPFP</sequence>